<dbReference type="AlphaFoldDB" id="A0A6C0B831"/>
<reference evidence="2" key="1">
    <citation type="journal article" date="2020" name="Nature">
        <title>Giant virus diversity and host interactions through global metagenomics.</title>
        <authorList>
            <person name="Schulz F."/>
            <person name="Roux S."/>
            <person name="Paez-Espino D."/>
            <person name="Jungbluth S."/>
            <person name="Walsh D.A."/>
            <person name="Denef V.J."/>
            <person name="McMahon K.D."/>
            <person name="Konstantinidis K.T."/>
            <person name="Eloe-Fadrosh E.A."/>
            <person name="Kyrpides N.C."/>
            <person name="Woyke T."/>
        </authorList>
    </citation>
    <scope>NUCLEOTIDE SEQUENCE</scope>
    <source>
        <strain evidence="2">GVMAG-M-3300010157-4</strain>
    </source>
</reference>
<protein>
    <submittedName>
        <fullName evidence="2">Uncharacterized protein</fullName>
    </submittedName>
</protein>
<feature type="region of interest" description="Disordered" evidence="1">
    <location>
        <begin position="221"/>
        <end position="250"/>
    </location>
</feature>
<organism evidence="2">
    <name type="scientific">viral metagenome</name>
    <dbReference type="NCBI Taxonomy" id="1070528"/>
    <lineage>
        <taxon>unclassified sequences</taxon>
        <taxon>metagenomes</taxon>
        <taxon>organismal metagenomes</taxon>
    </lineage>
</organism>
<accession>A0A6C0B831</accession>
<sequence>MNGGGGDKKVIQINTDLFKFTSNTTRKNAALKKDPKPIKIKSVNRDKTIKRDMLRRIRANQAEQYNKIFGDKEEPIRMTIEEKFDSGFNDTMEFMNKLVDKQKREQVMPVHNQTLRAPPQNVVRPAQLIASHPMASQPMASHPIGGSHQPMVLQQPHPMVSQQPHPMVSQQPFVQTSQQPMVLQQPMVQVGGLTHINAPKIVHPEPPKFGCLKNGSLPTFRTNKTVRSEPSPLEPVLSGGKGHLESGQGKKLDTAIERIRARLNERATRQENNANFKMPKSKPNKLIRRTHHLGKDKFRPTVGVLLPNRTIRNKVTNKSFMLKNTPIEEIRKYLLKQGFIKVGSASPNDVLRKMYESIIMIDGEIKNYNPDNLLYNFFNDKS</sequence>
<evidence type="ECO:0000313" key="2">
    <source>
        <dbReference type="EMBL" id="QHS87648.1"/>
    </source>
</evidence>
<evidence type="ECO:0000256" key="1">
    <source>
        <dbReference type="SAM" id="MobiDB-lite"/>
    </source>
</evidence>
<name>A0A6C0B831_9ZZZZ</name>
<proteinExistence type="predicted"/>
<dbReference type="EMBL" id="MN739084">
    <property type="protein sequence ID" value="QHS87648.1"/>
    <property type="molecule type" value="Genomic_DNA"/>
</dbReference>